<evidence type="ECO:0000256" key="10">
    <source>
        <dbReference type="ARBA" id="ARBA00033771"/>
    </source>
</evidence>
<comment type="subcellular location">
    <subcellularLocation>
        <location evidence="1">Cell envelope</location>
    </subcellularLocation>
</comment>
<keyword evidence="8" id="KW-0456">Lyase</keyword>
<dbReference type="EMBL" id="JBHSQI010000003">
    <property type="protein sequence ID" value="MFC6153568.1"/>
    <property type="molecule type" value="Genomic_DNA"/>
</dbReference>
<dbReference type="SUPFAM" id="SSF54909">
    <property type="entry name" value="Dimeric alpha+beta barrel"/>
    <property type="match status" value="1"/>
</dbReference>
<dbReference type="PROSITE" id="PS51318">
    <property type="entry name" value="TAT"/>
    <property type="match status" value="1"/>
</dbReference>
<name>A0ABW1QX01_9ACTN</name>
<evidence type="ECO:0000256" key="7">
    <source>
        <dbReference type="ARBA" id="ARBA00023004"/>
    </source>
</evidence>
<proteinExistence type="inferred from homology"/>
<keyword evidence="5" id="KW-0732">Signal</keyword>
<evidence type="ECO:0000256" key="2">
    <source>
        <dbReference type="ARBA" id="ARBA00022559"/>
    </source>
</evidence>
<evidence type="ECO:0000256" key="12">
    <source>
        <dbReference type="ARBA" id="ARBA00048856"/>
    </source>
</evidence>
<keyword evidence="6 13" id="KW-0560">Oxidoreductase</keyword>
<protein>
    <recommendedName>
        <fullName evidence="10 13">Deferrochelatase</fullName>
        <ecNumber evidence="13">1.11.1.-</ecNumber>
    </recommendedName>
    <alternativeName>
        <fullName evidence="11 13">Peroxidase EfeB</fullName>
    </alternativeName>
</protein>
<dbReference type="Pfam" id="PF20628">
    <property type="entry name" value="Dyp_perox_C"/>
    <property type="match status" value="1"/>
</dbReference>
<dbReference type="InterPro" id="IPR006313">
    <property type="entry name" value="EfeB/EfeN"/>
</dbReference>
<dbReference type="RefSeq" id="WP_206611318.1">
    <property type="nucleotide sequence ID" value="NZ_CP034929.1"/>
</dbReference>
<comment type="catalytic activity">
    <reaction evidence="12">
        <text>heme b + 2 H(+) = protoporphyrin IX + Fe(2+)</text>
        <dbReference type="Rhea" id="RHEA:22584"/>
        <dbReference type="ChEBI" id="CHEBI:15378"/>
        <dbReference type="ChEBI" id="CHEBI:29033"/>
        <dbReference type="ChEBI" id="CHEBI:57306"/>
        <dbReference type="ChEBI" id="CHEBI:60344"/>
        <dbReference type="EC" id="4.98.1.1"/>
    </reaction>
    <physiologicalReaction direction="left-to-right" evidence="12">
        <dbReference type="Rhea" id="RHEA:22585"/>
    </physiologicalReaction>
</comment>
<dbReference type="PROSITE" id="PS51404">
    <property type="entry name" value="DYP_PEROXIDASE"/>
    <property type="match status" value="1"/>
</dbReference>
<evidence type="ECO:0000259" key="15">
    <source>
        <dbReference type="Pfam" id="PF04261"/>
    </source>
</evidence>
<comment type="caution">
    <text evidence="17">The sequence shown here is derived from an EMBL/GenBank/DDBJ whole genome shotgun (WGS) entry which is preliminary data.</text>
</comment>
<keyword evidence="2 13" id="KW-0575">Peroxidase</keyword>
<evidence type="ECO:0000256" key="8">
    <source>
        <dbReference type="ARBA" id="ARBA00023239"/>
    </source>
</evidence>
<evidence type="ECO:0000256" key="13">
    <source>
        <dbReference type="RuleBase" id="RU365017"/>
    </source>
</evidence>
<feature type="domain" description="Dyp-type peroxidase C-terminal" evidence="16">
    <location>
        <begin position="247"/>
        <end position="427"/>
    </location>
</feature>
<evidence type="ECO:0000256" key="9">
    <source>
        <dbReference type="ARBA" id="ARBA00025737"/>
    </source>
</evidence>
<dbReference type="InterPro" id="IPR006311">
    <property type="entry name" value="TAT_signal"/>
</dbReference>
<dbReference type="NCBIfam" id="TIGR01412">
    <property type="entry name" value="tat_substr_1"/>
    <property type="match status" value="1"/>
</dbReference>
<keyword evidence="7 13" id="KW-0408">Iron</keyword>
<evidence type="ECO:0000313" key="17">
    <source>
        <dbReference type="EMBL" id="MFC6153568.1"/>
    </source>
</evidence>
<comment type="function">
    <text evidence="13">Involved in the recovery of exogenous heme iron. Extracts iron from heme while preserving the protoporphyrin ring intact.</text>
</comment>
<keyword evidence="3 13" id="KW-0349">Heme</keyword>
<comment type="cofactor">
    <cofactor evidence="13">
        <name>heme b</name>
        <dbReference type="ChEBI" id="CHEBI:60344"/>
    </cofactor>
    <text evidence="13">Binds 1 heme b (iron(II)-protoporphyrin IX) group non-covalently per subunit.</text>
</comment>
<keyword evidence="4 13" id="KW-0479">Metal-binding</keyword>
<reference evidence="18" key="1">
    <citation type="journal article" date="2019" name="Int. J. Syst. Evol. Microbiol.">
        <title>The Global Catalogue of Microorganisms (GCM) 10K type strain sequencing project: providing services to taxonomists for standard genome sequencing and annotation.</title>
        <authorList>
            <consortium name="The Broad Institute Genomics Platform"/>
            <consortium name="The Broad Institute Genome Sequencing Center for Infectious Disease"/>
            <person name="Wu L."/>
            <person name="Ma J."/>
        </authorList>
    </citation>
    <scope>NUCLEOTIDE SEQUENCE [LARGE SCALE GENOMIC DNA]</scope>
    <source>
        <strain evidence="18">DFY28</strain>
    </source>
</reference>
<evidence type="ECO:0000256" key="4">
    <source>
        <dbReference type="ARBA" id="ARBA00022723"/>
    </source>
</evidence>
<organism evidence="17 18">
    <name type="scientific">Nocardioides yefusunii</name>
    <dbReference type="NCBI Taxonomy" id="2500546"/>
    <lineage>
        <taxon>Bacteria</taxon>
        <taxon>Bacillati</taxon>
        <taxon>Actinomycetota</taxon>
        <taxon>Actinomycetes</taxon>
        <taxon>Propionibacteriales</taxon>
        <taxon>Nocardioidaceae</taxon>
        <taxon>Nocardioides</taxon>
    </lineage>
</organism>
<dbReference type="NCBIfam" id="TIGR01413">
    <property type="entry name" value="Dyp_perox_fam"/>
    <property type="match status" value="1"/>
</dbReference>
<dbReference type="PANTHER" id="PTHR30521:SF4">
    <property type="entry name" value="DEFERROCHELATASE"/>
    <property type="match status" value="1"/>
</dbReference>
<accession>A0ABW1QX01</accession>
<feature type="domain" description="Dyp-type peroxidase N-terminal" evidence="15">
    <location>
        <begin position="75"/>
        <end position="235"/>
    </location>
</feature>
<feature type="region of interest" description="Disordered" evidence="14">
    <location>
        <begin position="1"/>
        <end position="23"/>
    </location>
</feature>
<dbReference type="InterPro" id="IPR006314">
    <property type="entry name" value="Dyp_peroxidase"/>
</dbReference>
<dbReference type="Proteomes" id="UP001596098">
    <property type="component" value="Unassembled WGS sequence"/>
</dbReference>
<evidence type="ECO:0000313" key="18">
    <source>
        <dbReference type="Proteomes" id="UP001596098"/>
    </source>
</evidence>
<evidence type="ECO:0000256" key="11">
    <source>
        <dbReference type="ARBA" id="ARBA00033775"/>
    </source>
</evidence>
<evidence type="ECO:0000256" key="14">
    <source>
        <dbReference type="SAM" id="MobiDB-lite"/>
    </source>
</evidence>
<dbReference type="EC" id="1.11.1.-" evidence="13"/>
<evidence type="ECO:0000256" key="3">
    <source>
        <dbReference type="ARBA" id="ARBA00022617"/>
    </source>
</evidence>
<dbReference type="InterPro" id="IPR048328">
    <property type="entry name" value="Dyp_perox_C"/>
</dbReference>
<dbReference type="InterPro" id="IPR011008">
    <property type="entry name" value="Dimeric_a/b-barrel"/>
</dbReference>
<dbReference type="InterPro" id="IPR048327">
    <property type="entry name" value="Dyp_perox_N"/>
</dbReference>
<evidence type="ECO:0000256" key="1">
    <source>
        <dbReference type="ARBA" id="ARBA00004196"/>
    </source>
</evidence>
<evidence type="ECO:0000259" key="16">
    <source>
        <dbReference type="Pfam" id="PF20628"/>
    </source>
</evidence>
<feature type="compositionally biased region" description="Polar residues" evidence="14">
    <location>
        <begin position="1"/>
        <end position="15"/>
    </location>
</feature>
<dbReference type="PANTHER" id="PTHR30521">
    <property type="entry name" value="DEFERROCHELATASE/PEROXIDASE"/>
    <property type="match status" value="1"/>
</dbReference>
<dbReference type="Pfam" id="PF04261">
    <property type="entry name" value="Dyp_perox_N"/>
    <property type="match status" value="1"/>
</dbReference>
<evidence type="ECO:0000256" key="5">
    <source>
        <dbReference type="ARBA" id="ARBA00022729"/>
    </source>
</evidence>
<evidence type="ECO:0000256" key="6">
    <source>
        <dbReference type="ARBA" id="ARBA00023002"/>
    </source>
</evidence>
<gene>
    <name evidence="17" type="primary">efeB</name>
    <name evidence="17" type="ORF">ACFPWU_07805</name>
</gene>
<sequence>MTEQSGQGSARSQQDGAAGAPRFGRWSRRGVLGLAGTGVAGAAVGFVAGHASVDEAMPAVVDPATVVHPFHGEHQAGITTPVQEHLYFAAFDVRDTTTREDLVELLKAWTEAAERLTRGLEVTEDGAVDGPVLLPPDDTGEAQDMGAHALTVTFGFGPSLFTGEKGKRLGIADRRPAELKKLPLFAFDLLEDPISDGDLCIQACADDPQVAMHAIRNLSRIGFGTVRVRWTQLGFGKTASTDRTTPTPRNLFGFKDGTANVMADETAALEEQVWVPDDATPAWMAGGSYMVTRKIMMTIESWDRASLAEQQRVIGRDKGEGAPLSGGLEFTDPVFAAKNEDGSLAIDVDSHVRLAHPEMNNGTRMLRRGYNFVEGNNALGQLSAGLFFICFQRDPQQFIDIQNNLRGDLLNEYIRHVGSALFAVPAGTAEGEYVGQRLFG</sequence>
<comment type="similarity">
    <text evidence="9 13">Belongs to the DyP-type peroxidase family.</text>
</comment>
<keyword evidence="18" id="KW-1185">Reference proteome</keyword>